<reference evidence="1 2" key="1">
    <citation type="submission" date="2017-11" db="EMBL/GenBank/DDBJ databases">
        <title>Genome sequence of Entomoplasma melaleucae M1 (ATCC 49191).</title>
        <authorList>
            <person name="Lo W.-S."/>
            <person name="Gasparich G.E."/>
            <person name="Kuo C.-H."/>
        </authorList>
    </citation>
    <scope>NUCLEOTIDE SEQUENCE [LARGE SCALE GENOMIC DNA]</scope>
    <source>
        <strain evidence="1 2">M1</strain>
    </source>
</reference>
<dbReference type="RefSeq" id="WP_028124502.1">
    <property type="nucleotide sequence ID" value="NZ_CP024964.1"/>
</dbReference>
<dbReference type="EMBL" id="CP024964">
    <property type="protein sequence ID" value="ATZ18114.1"/>
    <property type="molecule type" value="Genomic_DNA"/>
</dbReference>
<protein>
    <submittedName>
        <fullName evidence="1">Uncharacterized protein</fullName>
    </submittedName>
</protein>
<sequence length="121" mass="14652">MTEIKNKINKEFIENLNKQSEKCPVLIYDKNNTTLDRSQDIYGIIFSKSEDMDIHAYLGNFICCSDNIEQREFCFKNHEHSLKNFEKQIYILRDYIQHIMPKYYEGYKILKIFKCKTPNFF</sequence>
<evidence type="ECO:0000313" key="2">
    <source>
        <dbReference type="Proteomes" id="UP000231896"/>
    </source>
</evidence>
<dbReference type="KEGG" id="eml:EMELA_v1c05890"/>
<accession>A0A2K8NWK5</accession>
<proteinExistence type="predicted"/>
<organism evidence="1 2">
    <name type="scientific">Mesoplasma melaleucae</name>
    <dbReference type="NCBI Taxonomy" id="81459"/>
    <lineage>
        <taxon>Bacteria</taxon>
        <taxon>Bacillati</taxon>
        <taxon>Mycoplasmatota</taxon>
        <taxon>Mollicutes</taxon>
        <taxon>Entomoplasmatales</taxon>
        <taxon>Entomoplasmataceae</taxon>
        <taxon>Mesoplasma</taxon>
    </lineage>
</organism>
<evidence type="ECO:0000313" key="1">
    <source>
        <dbReference type="EMBL" id="ATZ18114.1"/>
    </source>
</evidence>
<dbReference type="AlphaFoldDB" id="A0A2K8NWK5"/>
<dbReference type="Proteomes" id="UP000231896">
    <property type="component" value="Chromosome"/>
</dbReference>
<name>A0A2K8NWK5_9MOLU</name>
<gene>
    <name evidence="1" type="ORF">EMELA_v1c05890</name>
</gene>
<keyword evidence="2" id="KW-1185">Reference proteome</keyword>